<evidence type="ECO:0000256" key="1">
    <source>
        <dbReference type="ARBA" id="ARBA00022614"/>
    </source>
</evidence>
<dbReference type="PROSITE" id="PS51450">
    <property type="entry name" value="LRR"/>
    <property type="match status" value="3"/>
</dbReference>
<comment type="caution">
    <text evidence="3">The sequence shown here is derived from an EMBL/GenBank/DDBJ whole genome shotgun (WGS) entry which is preliminary data.</text>
</comment>
<dbReference type="GO" id="GO:0005737">
    <property type="term" value="C:cytoplasm"/>
    <property type="evidence" value="ECO:0007669"/>
    <property type="project" value="TreeGrafter"/>
</dbReference>
<dbReference type="STRING" id="1202772.A0A1V9YF95"/>
<dbReference type="Pfam" id="PF13855">
    <property type="entry name" value="LRR_8"/>
    <property type="match status" value="2"/>
</dbReference>
<organism evidence="3 4">
    <name type="scientific">Achlya hypogyna</name>
    <name type="common">Oomycete</name>
    <name type="synonym">Protoachlya hypogyna</name>
    <dbReference type="NCBI Taxonomy" id="1202772"/>
    <lineage>
        <taxon>Eukaryota</taxon>
        <taxon>Sar</taxon>
        <taxon>Stramenopiles</taxon>
        <taxon>Oomycota</taxon>
        <taxon>Saprolegniomycetes</taxon>
        <taxon>Saprolegniales</taxon>
        <taxon>Achlyaceae</taxon>
        <taxon>Achlya</taxon>
    </lineage>
</organism>
<dbReference type="PANTHER" id="PTHR48051">
    <property type="match status" value="1"/>
</dbReference>
<keyword evidence="4" id="KW-1185">Reference proteome</keyword>
<dbReference type="EMBL" id="JNBR01001862">
    <property type="protein sequence ID" value="OQR84424.1"/>
    <property type="molecule type" value="Genomic_DNA"/>
</dbReference>
<keyword evidence="1" id="KW-0433">Leucine-rich repeat</keyword>
<dbReference type="InterPro" id="IPR032675">
    <property type="entry name" value="LRR_dom_sf"/>
</dbReference>
<evidence type="ECO:0000313" key="4">
    <source>
        <dbReference type="Proteomes" id="UP000243579"/>
    </source>
</evidence>
<evidence type="ECO:0000313" key="3">
    <source>
        <dbReference type="EMBL" id="OQR84424.1"/>
    </source>
</evidence>
<dbReference type="Gene3D" id="3.80.10.10">
    <property type="entry name" value="Ribonuclease Inhibitor"/>
    <property type="match status" value="2"/>
</dbReference>
<dbReference type="SMART" id="SM00364">
    <property type="entry name" value="LRR_BAC"/>
    <property type="match status" value="5"/>
</dbReference>
<name>A0A1V9YF95_ACHHY</name>
<proteinExistence type="predicted"/>
<keyword evidence="2" id="KW-0677">Repeat</keyword>
<dbReference type="InterPro" id="IPR001611">
    <property type="entry name" value="Leu-rich_rpt"/>
</dbReference>
<evidence type="ECO:0000256" key="2">
    <source>
        <dbReference type="ARBA" id="ARBA00022737"/>
    </source>
</evidence>
<gene>
    <name evidence="3" type="ORF">ACHHYP_13392</name>
</gene>
<dbReference type="AlphaFoldDB" id="A0A1V9YF95"/>
<dbReference type="OrthoDB" id="1728874at2759"/>
<dbReference type="PANTHER" id="PTHR48051:SF1">
    <property type="entry name" value="RAS SUPPRESSOR PROTEIN 1"/>
    <property type="match status" value="1"/>
</dbReference>
<dbReference type="SUPFAM" id="SSF52058">
    <property type="entry name" value="L domain-like"/>
    <property type="match status" value="1"/>
</dbReference>
<dbReference type="Proteomes" id="UP000243579">
    <property type="component" value="Unassembled WGS sequence"/>
</dbReference>
<protein>
    <submittedName>
        <fullName evidence="3">Uncharacterized protein</fullName>
    </submittedName>
</protein>
<dbReference type="SMART" id="SM00369">
    <property type="entry name" value="LRR_TYP"/>
    <property type="match status" value="5"/>
</dbReference>
<sequence length="264" mass="28432">MGQGSSRERKDAKAIAKKSVQAQKLERAKATGILSLHGCKLKRIPDNVFGITKLTTLDLSGNEITEVPAVIAQLVHLKTLKLDSNQIEILPDLSPLVKLQTLVLDSNRLVSLPALPSTLMKISARNNRLSAFPSTIGALPSVEAVDLSNNDIASVPDSIAGCVALKEITLDDNQLTQLPPVLARCEKLTAIFARKNKLGPHSIAPVLLESSAVHIMQLEGNPMTKFDLEAMEGANAFIDRRKQLKDKELHGGLNTDVTLCGLDA</sequence>
<dbReference type="InterPro" id="IPR003591">
    <property type="entry name" value="Leu-rich_rpt_typical-subtyp"/>
</dbReference>
<accession>A0A1V9YF95</accession>
<dbReference type="InterPro" id="IPR050216">
    <property type="entry name" value="LRR_domain-containing"/>
</dbReference>
<reference evidence="3 4" key="1">
    <citation type="journal article" date="2014" name="Genome Biol. Evol.">
        <title>The secreted proteins of Achlya hypogyna and Thraustotheca clavata identify the ancestral oomycete secretome and reveal gene acquisitions by horizontal gene transfer.</title>
        <authorList>
            <person name="Misner I."/>
            <person name="Blouin N."/>
            <person name="Leonard G."/>
            <person name="Richards T.A."/>
            <person name="Lane C.E."/>
        </authorList>
    </citation>
    <scope>NUCLEOTIDE SEQUENCE [LARGE SCALE GENOMIC DNA]</scope>
    <source>
        <strain evidence="3 4">ATCC 48635</strain>
    </source>
</reference>